<evidence type="ECO:0000256" key="3">
    <source>
        <dbReference type="ARBA" id="ARBA00022763"/>
    </source>
</evidence>
<dbReference type="FunFam" id="3.30.70.2610:FF:000001">
    <property type="entry name" value="General transcription factor IIH subunit 4"/>
    <property type="match status" value="1"/>
</dbReference>
<keyword evidence="3 10" id="KW-0227">DNA damage</keyword>
<evidence type="ECO:0000256" key="5">
    <source>
        <dbReference type="ARBA" id="ARBA00023163"/>
    </source>
</evidence>
<dbReference type="GO" id="GO:0003690">
    <property type="term" value="F:double-stranded DNA binding"/>
    <property type="evidence" value="ECO:0007669"/>
    <property type="project" value="TreeGrafter"/>
</dbReference>
<dbReference type="PANTHER" id="PTHR13152">
    <property type="entry name" value="TFIIH, POLYPEPTIDE 4"/>
    <property type="match status" value="1"/>
</dbReference>
<dbReference type="GO" id="GO:0006289">
    <property type="term" value="P:nucleotide-excision repair"/>
    <property type="evidence" value="ECO:0007669"/>
    <property type="project" value="InterPro"/>
</dbReference>
<dbReference type="RefSeq" id="XP_040573293.1">
    <property type="nucleotide sequence ID" value="XM_040717359.2"/>
</dbReference>
<dbReference type="Pfam" id="PF18307">
    <property type="entry name" value="Tfb2_C"/>
    <property type="match status" value="1"/>
</dbReference>
<dbReference type="GeneID" id="121122387"/>
<evidence type="ECO:0000256" key="2">
    <source>
        <dbReference type="ARBA" id="ARBA00007132"/>
    </source>
</evidence>
<dbReference type="GO" id="GO:0001671">
    <property type="term" value="F:ATPase activator activity"/>
    <property type="evidence" value="ECO:0007669"/>
    <property type="project" value="InterPro"/>
</dbReference>
<comment type="function">
    <text evidence="10">Component of the general transcription and DNA repair factor IIH (TFIIH) core complex which is involved in general and transcription-coupled nucleotide excision repair (NER) of damaged DNA.</text>
</comment>
<evidence type="ECO:0000259" key="11">
    <source>
        <dbReference type="Pfam" id="PF18307"/>
    </source>
</evidence>
<keyword evidence="5 10" id="KW-0804">Transcription</keyword>
<keyword evidence="7 10" id="KW-0539">Nucleus</keyword>
<dbReference type="AlphaFoldDB" id="A0A0K2TK60"/>
<dbReference type="Pfam" id="PF03849">
    <property type="entry name" value="Tfb2"/>
    <property type="match status" value="1"/>
</dbReference>
<keyword evidence="6 10" id="KW-0234">DNA repair</keyword>
<reference evidence="12" key="1">
    <citation type="submission" date="2014-05" db="EMBL/GenBank/DDBJ databases">
        <authorList>
            <person name="Chronopoulou M."/>
        </authorList>
    </citation>
    <scope>NUCLEOTIDE SEQUENCE</scope>
    <source>
        <tissue evidence="12">Whole organism</tissue>
    </source>
</reference>
<accession>A0A0K2TK60</accession>
<proteinExistence type="inferred from homology"/>
<comment type="similarity">
    <text evidence="2 10">Belongs to the TFB2 family.</text>
</comment>
<evidence type="ECO:0000313" key="12">
    <source>
        <dbReference type="EMBL" id="CDW26215.1"/>
    </source>
</evidence>
<sequence length="454" mass="51861">MSSSSSLSCRNLTDYLKTLSDDTLRSLYNHPATCLVVFRDLPPLGKLFVMRLLYVGQPVPKAVISSWVVSKHNVNADRAVKALTDLRIWSEASMSGGLPAWILQNVFRINLKTALFGGGSPWSMSAPLDLDPNRRDALFLDQYAMERWDTVLHYMVGSSQQEGISADAVRILLHSNLMRLSDEDGPIITRTGFQFLLMETPSQVWYFILQYLDTVNARGMDVTECLKLLFQLSFATLGKDYSTANFSQSLLMFLQHLREFGLVYQRKRTSGRFYPTRLVLNIALGEQKAELEKKREGYLVVETNYRVYAYTSSNLQVALIGLFAELLYRFPNLTVAVVSRDSIRQALRAGITADQIIRYLKMHIVPKSQIKNASLPPTIVDQIRLWEEERNRFTFTEGVLYNQFLSHADFELVRNYAENLGVCVWSNSQNRTIVVTKDGHDNVKKFWKRHSRGA</sequence>
<comment type="subunit">
    <text evidence="8">Component of the 7-subunit TFIIH core complex composed of XPB/ERCC3, XPD/ERCC2, GTF2H1, GTF2H2, GTF2H3, GTF2H4 and GTF2H5, which is active in NER. The core complex associates with the 3-subunit CDK-activating kinase (CAK) module composed of CCNH/cyclin H, CDK7 and MNAT1 to form the 10-subunit holoenzyme (holo-TFIIH) active in transcription. Part of TBP-based Pol II pre-initiation complex (PIC), in which Pol II core assembles with general transcription factors and other specific initiation factors including GTF2E1, GTF2E2, GTF2F1, GTF2F2, TCEA1, ERCC2, ERCC3, GTF2H2, GTF2H3, GTF2H4, GTF2H5, GTF2A1, GTF2A2, GTF2B and TBP; this large multi-subunit PIC complex mediates DNA unwinding and targets Pol II core to the transcription start site where the first phosphodiester bond forms.</text>
</comment>
<evidence type="ECO:0000256" key="4">
    <source>
        <dbReference type="ARBA" id="ARBA00023015"/>
    </source>
</evidence>
<evidence type="ECO:0000256" key="6">
    <source>
        <dbReference type="ARBA" id="ARBA00023204"/>
    </source>
</evidence>
<dbReference type="InterPro" id="IPR004598">
    <property type="entry name" value="TFIIH_p52/Tfb2"/>
</dbReference>
<dbReference type="GO" id="GO:0005675">
    <property type="term" value="C:transcription factor TFIIH holo complex"/>
    <property type="evidence" value="ECO:0007669"/>
    <property type="project" value="TreeGrafter"/>
</dbReference>
<evidence type="ECO:0000256" key="1">
    <source>
        <dbReference type="ARBA" id="ARBA00004123"/>
    </source>
</evidence>
<keyword evidence="4 10" id="KW-0805">Transcription regulation</keyword>
<comment type="subcellular location">
    <subcellularLocation>
        <location evidence="1 10">Nucleus</location>
    </subcellularLocation>
</comment>
<evidence type="ECO:0000256" key="7">
    <source>
        <dbReference type="ARBA" id="ARBA00023242"/>
    </source>
</evidence>
<dbReference type="GO" id="GO:0000439">
    <property type="term" value="C:transcription factor TFIIH core complex"/>
    <property type="evidence" value="ECO:0007669"/>
    <property type="project" value="InterPro"/>
</dbReference>
<dbReference type="PANTHER" id="PTHR13152:SF0">
    <property type="entry name" value="GENERAL TRANSCRIPTION FACTOR IIH SUBUNIT 4"/>
    <property type="match status" value="1"/>
</dbReference>
<evidence type="ECO:0000256" key="9">
    <source>
        <dbReference type="ARBA" id="ARBA00070130"/>
    </source>
</evidence>
<name>A0A0K2TK60_LEPSM</name>
<evidence type="ECO:0000256" key="8">
    <source>
        <dbReference type="ARBA" id="ARBA00064576"/>
    </source>
</evidence>
<dbReference type="Gene3D" id="3.30.70.2610">
    <property type="match status" value="1"/>
</dbReference>
<dbReference type="KEGG" id="lsm:121122387"/>
<dbReference type="EMBL" id="HACA01008854">
    <property type="protein sequence ID" value="CDW26215.1"/>
    <property type="molecule type" value="Transcribed_RNA"/>
</dbReference>
<evidence type="ECO:0000256" key="10">
    <source>
        <dbReference type="RuleBase" id="RU364024"/>
    </source>
</evidence>
<dbReference type="GO" id="GO:0006366">
    <property type="term" value="P:transcription by RNA polymerase II"/>
    <property type="evidence" value="ECO:0007669"/>
    <property type="project" value="UniProtKB-ARBA"/>
</dbReference>
<protein>
    <recommendedName>
        <fullName evidence="9 10">General transcription factor IIH subunit 4</fullName>
    </recommendedName>
</protein>
<dbReference type="InterPro" id="IPR040662">
    <property type="entry name" value="Tfb2_C"/>
</dbReference>
<dbReference type="OrthoDB" id="364513at2759"/>
<organism evidence="12">
    <name type="scientific">Lepeophtheirus salmonis</name>
    <name type="common">Salmon louse</name>
    <name type="synonym">Caligus salmonis</name>
    <dbReference type="NCBI Taxonomy" id="72036"/>
    <lineage>
        <taxon>Eukaryota</taxon>
        <taxon>Metazoa</taxon>
        <taxon>Ecdysozoa</taxon>
        <taxon>Arthropoda</taxon>
        <taxon>Crustacea</taxon>
        <taxon>Multicrustacea</taxon>
        <taxon>Hexanauplia</taxon>
        <taxon>Copepoda</taxon>
        <taxon>Siphonostomatoida</taxon>
        <taxon>Caligidae</taxon>
        <taxon>Lepeophtheirus</taxon>
    </lineage>
</organism>
<dbReference type="CTD" id="39688"/>
<dbReference type="NCBIfam" id="TIGR00625">
    <property type="entry name" value="tfb2"/>
    <property type="match status" value="1"/>
</dbReference>
<feature type="domain" description="Transcription factor Tfb2 C-terminal" evidence="11">
    <location>
        <begin position="381"/>
        <end position="448"/>
    </location>
</feature>